<keyword evidence="17" id="KW-0675">Receptor</keyword>
<proteinExistence type="inferred from homology"/>
<evidence type="ECO:0000256" key="13">
    <source>
        <dbReference type="PROSITE-ProRule" id="PRU10144"/>
    </source>
</evidence>
<organism evidence="17 18">
    <name type="scientific">Thiorhodococcus fuscus</name>
    <dbReference type="NCBI Taxonomy" id="527200"/>
    <lineage>
        <taxon>Bacteria</taxon>
        <taxon>Pseudomonadati</taxon>
        <taxon>Pseudomonadota</taxon>
        <taxon>Gammaproteobacteria</taxon>
        <taxon>Chromatiales</taxon>
        <taxon>Chromatiaceae</taxon>
        <taxon>Thiorhodococcus</taxon>
    </lineage>
</organism>
<name>A0ABW4Y8A0_9GAMM</name>
<keyword evidence="10 12" id="KW-0472">Membrane</keyword>
<evidence type="ECO:0000313" key="18">
    <source>
        <dbReference type="Proteomes" id="UP001597337"/>
    </source>
</evidence>
<gene>
    <name evidence="17" type="ORF">ACFSJC_08135</name>
</gene>
<dbReference type="SUPFAM" id="SSF56935">
    <property type="entry name" value="Porins"/>
    <property type="match status" value="1"/>
</dbReference>
<evidence type="ECO:0000256" key="4">
    <source>
        <dbReference type="ARBA" id="ARBA00022496"/>
    </source>
</evidence>
<dbReference type="InterPro" id="IPR010917">
    <property type="entry name" value="TonB_rcpt_CS"/>
</dbReference>
<evidence type="ECO:0000313" key="17">
    <source>
        <dbReference type="EMBL" id="MFD2111805.1"/>
    </source>
</evidence>
<accession>A0ABW4Y8A0</accession>
<feature type="short sequence motif" description="TonB C-terminal box" evidence="13">
    <location>
        <begin position="689"/>
        <end position="706"/>
    </location>
</feature>
<dbReference type="InterPro" id="IPR012910">
    <property type="entry name" value="Plug_dom"/>
</dbReference>
<evidence type="ECO:0000256" key="6">
    <source>
        <dbReference type="ARBA" id="ARBA00022729"/>
    </source>
</evidence>
<comment type="subcellular location">
    <subcellularLocation>
        <location evidence="1 12">Cell outer membrane</location>
        <topology evidence="1 12">Multi-pass membrane protein</topology>
    </subcellularLocation>
</comment>
<dbReference type="InterPro" id="IPR039426">
    <property type="entry name" value="TonB-dep_rcpt-like"/>
</dbReference>
<evidence type="ECO:0000256" key="1">
    <source>
        <dbReference type="ARBA" id="ARBA00004571"/>
    </source>
</evidence>
<evidence type="ECO:0000256" key="5">
    <source>
        <dbReference type="ARBA" id="ARBA00022692"/>
    </source>
</evidence>
<evidence type="ECO:0000256" key="12">
    <source>
        <dbReference type="PROSITE-ProRule" id="PRU01360"/>
    </source>
</evidence>
<dbReference type="EMBL" id="JBHUHX010000016">
    <property type="protein sequence ID" value="MFD2111805.1"/>
    <property type="molecule type" value="Genomic_DNA"/>
</dbReference>
<keyword evidence="18" id="KW-1185">Reference proteome</keyword>
<dbReference type="Proteomes" id="UP001597337">
    <property type="component" value="Unassembled WGS sequence"/>
</dbReference>
<evidence type="ECO:0000256" key="7">
    <source>
        <dbReference type="ARBA" id="ARBA00023004"/>
    </source>
</evidence>
<comment type="caution">
    <text evidence="17">The sequence shown here is derived from an EMBL/GenBank/DDBJ whole genome shotgun (WGS) entry which is preliminary data.</text>
</comment>
<evidence type="ECO:0000256" key="9">
    <source>
        <dbReference type="ARBA" id="ARBA00023077"/>
    </source>
</evidence>
<keyword evidence="4" id="KW-0410">Iron transport</keyword>
<evidence type="ECO:0000256" key="14">
    <source>
        <dbReference type="RuleBase" id="RU003357"/>
    </source>
</evidence>
<dbReference type="PROSITE" id="PS52016">
    <property type="entry name" value="TONB_DEPENDENT_REC_3"/>
    <property type="match status" value="1"/>
</dbReference>
<evidence type="ECO:0000256" key="3">
    <source>
        <dbReference type="ARBA" id="ARBA00022452"/>
    </source>
</evidence>
<dbReference type="RefSeq" id="WP_386025534.1">
    <property type="nucleotide sequence ID" value="NZ_JBHUHX010000016.1"/>
</dbReference>
<keyword evidence="5 12" id="KW-0812">Transmembrane</keyword>
<feature type="domain" description="TonB-dependent receptor-like beta-barrel" evidence="15">
    <location>
        <begin position="302"/>
        <end position="673"/>
    </location>
</feature>
<keyword evidence="2 12" id="KW-0813">Transport</keyword>
<dbReference type="Pfam" id="PF00593">
    <property type="entry name" value="TonB_dep_Rec_b-barrel"/>
    <property type="match status" value="1"/>
</dbReference>
<feature type="domain" description="TonB-dependent receptor plug" evidence="16">
    <location>
        <begin position="77"/>
        <end position="192"/>
    </location>
</feature>
<evidence type="ECO:0000256" key="10">
    <source>
        <dbReference type="ARBA" id="ARBA00023136"/>
    </source>
</evidence>
<keyword evidence="8" id="KW-0406">Ion transport</keyword>
<evidence type="ECO:0000256" key="8">
    <source>
        <dbReference type="ARBA" id="ARBA00023065"/>
    </source>
</evidence>
<dbReference type="CDD" id="cd01347">
    <property type="entry name" value="ligand_gated_channel"/>
    <property type="match status" value="1"/>
</dbReference>
<reference evidence="18" key="1">
    <citation type="journal article" date="2019" name="Int. J. Syst. Evol. Microbiol.">
        <title>The Global Catalogue of Microorganisms (GCM) 10K type strain sequencing project: providing services to taxonomists for standard genome sequencing and annotation.</title>
        <authorList>
            <consortium name="The Broad Institute Genomics Platform"/>
            <consortium name="The Broad Institute Genome Sequencing Center for Infectious Disease"/>
            <person name="Wu L."/>
            <person name="Ma J."/>
        </authorList>
    </citation>
    <scope>NUCLEOTIDE SEQUENCE [LARGE SCALE GENOMIC DNA]</scope>
    <source>
        <strain evidence="18">KACC 12597</strain>
    </source>
</reference>
<sequence>MSSTLSRQMRRDRPNSGWWHAHTACGMIPALLAGALAGTEVQAADEPQDPLSERTGENASVVLSKILVTGEKVTRAIEDTSSSVEVYDSARLDALPHTDGVQDLLQQTPNVVDTGIGNELPTVRGIDGSGPVTGAYAFLSGTRPRLNLSIDGRALTYNELAFGLRSLWDVDQVEIYRGPQSYIQGRNAIAGAVIMTTKKPTFHWEGAVKGSLGEQDFSQTAAALSGPLLENELAFRLSVDRQKRTSYVDMESYAPVGDPREVETSTARAKLLYEPERLPGLSTMLSVTYYDTHAPQSEAQIAPAGQSSRYSNYRPVFANRSTSGAWDMSLDVDDGLRFENTLTYTDFSTERLAYAGLPTANIDGEEFQIEPRVHFKGMDGRLRGLAGVRYFSSKQDESVYLSSYYGENVFDDKTETASAYAELTYALHPSLDVTLAGRFEREHRERVGGSSSITVDFDEVYEVFLPKLDVAWTPKQDLTLGAKIAGGYNPGGAGITFAAPIVNYAFDEEHVWNYELYSRQRLDGGRLELTSNVFFNDYSDMQLPYSLASGSTVVRNADKVETYGAEVGARWRPISDLDLFGSIGLLKTDIKRFSNSGIEGNVLPRAPDFTASMGATYVLGHGFELSGTVRYSDSYYSEYDNDPDGEISAYWLANVQLAYNFRNGRATLFANNLFDDDSRILVVDNDTSSPTLQQPRLIGASVEFYF</sequence>
<evidence type="ECO:0000256" key="11">
    <source>
        <dbReference type="ARBA" id="ARBA00023237"/>
    </source>
</evidence>
<keyword evidence="9 14" id="KW-0798">TonB box</keyword>
<dbReference type="Gene3D" id="2.40.170.20">
    <property type="entry name" value="TonB-dependent receptor, beta-barrel domain"/>
    <property type="match status" value="1"/>
</dbReference>
<dbReference type="InterPro" id="IPR000531">
    <property type="entry name" value="Beta-barrel_TonB"/>
</dbReference>
<keyword evidence="3 12" id="KW-1134">Transmembrane beta strand</keyword>
<dbReference type="PANTHER" id="PTHR32552">
    <property type="entry name" value="FERRICHROME IRON RECEPTOR-RELATED"/>
    <property type="match status" value="1"/>
</dbReference>
<evidence type="ECO:0000259" key="15">
    <source>
        <dbReference type="Pfam" id="PF00593"/>
    </source>
</evidence>
<keyword evidence="7" id="KW-0408">Iron</keyword>
<comment type="similarity">
    <text evidence="12 14">Belongs to the TonB-dependent receptor family.</text>
</comment>
<evidence type="ECO:0000256" key="2">
    <source>
        <dbReference type="ARBA" id="ARBA00022448"/>
    </source>
</evidence>
<keyword evidence="11 12" id="KW-0998">Cell outer membrane</keyword>
<dbReference type="PROSITE" id="PS01156">
    <property type="entry name" value="TONB_DEPENDENT_REC_2"/>
    <property type="match status" value="1"/>
</dbReference>
<protein>
    <submittedName>
        <fullName evidence="17">TonB-dependent receptor</fullName>
    </submittedName>
</protein>
<dbReference type="PANTHER" id="PTHR32552:SF81">
    <property type="entry name" value="TONB-DEPENDENT OUTER MEMBRANE RECEPTOR"/>
    <property type="match status" value="1"/>
</dbReference>
<dbReference type="Pfam" id="PF07715">
    <property type="entry name" value="Plug"/>
    <property type="match status" value="1"/>
</dbReference>
<dbReference type="InterPro" id="IPR036942">
    <property type="entry name" value="Beta-barrel_TonB_sf"/>
</dbReference>
<keyword evidence="6" id="KW-0732">Signal</keyword>
<evidence type="ECO:0000259" key="16">
    <source>
        <dbReference type="Pfam" id="PF07715"/>
    </source>
</evidence>